<reference evidence="3 4" key="1">
    <citation type="journal article" date="2019" name="Int. J. Syst. Evol. Microbiol.">
        <title>The Global Catalogue of Microorganisms (GCM) 10K type strain sequencing project: providing services to taxonomists for standard genome sequencing and annotation.</title>
        <authorList>
            <consortium name="The Broad Institute Genomics Platform"/>
            <consortium name="The Broad Institute Genome Sequencing Center for Infectious Disease"/>
            <person name="Wu L."/>
            <person name="Ma J."/>
        </authorList>
    </citation>
    <scope>NUCLEOTIDE SEQUENCE [LARGE SCALE GENOMIC DNA]</scope>
    <source>
        <strain evidence="3 4">DSM 29988</strain>
    </source>
</reference>
<dbReference type="AlphaFoldDB" id="A0ABD5ZHW0"/>
<evidence type="ECO:0000313" key="3">
    <source>
        <dbReference type="EMBL" id="MFC7204712.1"/>
    </source>
</evidence>
<dbReference type="Pfam" id="PF01402">
    <property type="entry name" value="RHH_1"/>
    <property type="match status" value="1"/>
</dbReference>
<sequence>MALSVNVTVSMPMEMVQNIDEEADAHGMSRAQYIREAIQLANGTPFTADRTTLSRDDEEQRAKA</sequence>
<dbReference type="InterPro" id="IPR002145">
    <property type="entry name" value="CopG"/>
</dbReference>
<accession>A0ABD5ZHW0</accession>
<dbReference type="Gene3D" id="1.10.1220.10">
    <property type="entry name" value="Met repressor-like"/>
    <property type="match status" value="1"/>
</dbReference>
<dbReference type="InterPro" id="IPR013321">
    <property type="entry name" value="Arc_rbn_hlx_hlx"/>
</dbReference>
<dbReference type="RefSeq" id="WP_390224633.1">
    <property type="nucleotide sequence ID" value="NZ_JBHTAA010000005.1"/>
</dbReference>
<organism evidence="3 4">
    <name type="scientific">Haloferax namakaokahaiae</name>
    <dbReference type="NCBI Taxonomy" id="1748331"/>
    <lineage>
        <taxon>Archaea</taxon>
        <taxon>Methanobacteriati</taxon>
        <taxon>Methanobacteriota</taxon>
        <taxon>Stenosarchaea group</taxon>
        <taxon>Halobacteria</taxon>
        <taxon>Halobacteriales</taxon>
        <taxon>Haloferacaceae</taxon>
        <taxon>Haloferax</taxon>
    </lineage>
</organism>
<comment type="caution">
    <text evidence="3">The sequence shown here is derived from an EMBL/GenBank/DDBJ whole genome shotgun (WGS) entry which is preliminary data.</text>
</comment>
<name>A0ABD5ZHW0_9EURY</name>
<feature type="region of interest" description="Disordered" evidence="1">
    <location>
        <begin position="44"/>
        <end position="64"/>
    </location>
</feature>
<dbReference type="EMBL" id="JBHTAA010000005">
    <property type="protein sequence ID" value="MFC7204712.1"/>
    <property type="molecule type" value="Genomic_DNA"/>
</dbReference>
<dbReference type="CDD" id="cd22231">
    <property type="entry name" value="RHH_NikR_HicB-like"/>
    <property type="match status" value="1"/>
</dbReference>
<gene>
    <name evidence="3" type="ORF">ACFQJC_14425</name>
</gene>
<feature type="compositionally biased region" description="Basic and acidic residues" evidence="1">
    <location>
        <begin position="52"/>
        <end position="64"/>
    </location>
</feature>
<evidence type="ECO:0000259" key="2">
    <source>
        <dbReference type="Pfam" id="PF01402"/>
    </source>
</evidence>
<evidence type="ECO:0000313" key="4">
    <source>
        <dbReference type="Proteomes" id="UP001596481"/>
    </source>
</evidence>
<keyword evidence="4" id="KW-1185">Reference proteome</keyword>
<proteinExistence type="predicted"/>
<dbReference type="Proteomes" id="UP001596481">
    <property type="component" value="Unassembled WGS sequence"/>
</dbReference>
<evidence type="ECO:0000256" key="1">
    <source>
        <dbReference type="SAM" id="MobiDB-lite"/>
    </source>
</evidence>
<feature type="domain" description="Ribbon-helix-helix protein CopG" evidence="2">
    <location>
        <begin position="5"/>
        <end position="39"/>
    </location>
</feature>
<protein>
    <submittedName>
        <fullName evidence="3">Ribbon-helix-helix protein, CopG family</fullName>
    </submittedName>
</protein>